<organism evidence="2 3">
    <name type="scientific">Medicago truncatula</name>
    <name type="common">Barrel medic</name>
    <name type="synonym">Medicago tribuloides</name>
    <dbReference type="NCBI Taxonomy" id="3880"/>
    <lineage>
        <taxon>Eukaryota</taxon>
        <taxon>Viridiplantae</taxon>
        <taxon>Streptophyta</taxon>
        <taxon>Embryophyta</taxon>
        <taxon>Tracheophyta</taxon>
        <taxon>Spermatophyta</taxon>
        <taxon>Magnoliopsida</taxon>
        <taxon>eudicotyledons</taxon>
        <taxon>Gunneridae</taxon>
        <taxon>Pentapetalae</taxon>
        <taxon>rosids</taxon>
        <taxon>fabids</taxon>
        <taxon>Fabales</taxon>
        <taxon>Fabaceae</taxon>
        <taxon>Papilionoideae</taxon>
        <taxon>50 kb inversion clade</taxon>
        <taxon>NPAAA clade</taxon>
        <taxon>Hologalegina</taxon>
        <taxon>IRL clade</taxon>
        <taxon>Trifolieae</taxon>
        <taxon>Medicago</taxon>
    </lineage>
</organism>
<feature type="transmembrane region" description="Helical" evidence="1">
    <location>
        <begin position="220"/>
        <end position="242"/>
    </location>
</feature>
<dbReference type="AlphaFoldDB" id="A0A396GZ89"/>
<dbReference type="Gramene" id="rna40902">
    <property type="protein sequence ID" value="RHN46419.1"/>
    <property type="gene ID" value="gene40902"/>
</dbReference>
<reference evidence="3" key="1">
    <citation type="journal article" date="2018" name="Nat. Plants">
        <title>Whole-genome landscape of Medicago truncatula symbiotic genes.</title>
        <authorList>
            <person name="Pecrix Y."/>
            <person name="Staton S.E."/>
            <person name="Sallet E."/>
            <person name="Lelandais-Briere C."/>
            <person name="Moreau S."/>
            <person name="Carrere S."/>
            <person name="Blein T."/>
            <person name="Jardinaud M.F."/>
            <person name="Latrasse D."/>
            <person name="Zouine M."/>
            <person name="Zahm M."/>
            <person name="Kreplak J."/>
            <person name="Mayjonade B."/>
            <person name="Satge C."/>
            <person name="Perez M."/>
            <person name="Cauet S."/>
            <person name="Marande W."/>
            <person name="Chantry-Darmon C."/>
            <person name="Lopez-Roques C."/>
            <person name="Bouchez O."/>
            <person name="Berard A."/>
            <person name="Debelle F."/>
            <person name="Munos S."/>
            <person name="Bendahmane A."/>
            <person name="Berges H."/>
            <person name="Niebel A."/>
            <person name="Buitink J."/>
            <person name="Frugier F."/>
            <person name="Benhamed M."/>
            <person name="Crespi M."/>
            <person name="Gouzy J."/>
            <person name="Gamas P."/>
        </authorList>
    </citation>
    <scope>NUCLEOTIDE SEQUENCE [LARGE SCALE GENOMIC DNA]</scope>
    <source>
        <strain evidence="3">cv. Jemalong A17</strain>
    </source>
</reference>
<sequence>MEDEDHVVVDIIDTTQTRRQQQLKLKRCALRLLTAGVTIKAKLPDNQQTSTSGFGLSCFSFVWNILCGVLFWLCSVFLVNGKHFDADDSHEEVEMKGLDFYFKFKKGKLEIEQLHITNTTKSKWYNLIAWEHHKKYKYFSRFASSYNDKDRHESQQNTRKIVSGGKFTWAASIFNGLICSADDVQLLKAFIFKQMWRTVWTSFTYRQEWLLTFLNRNYNFVAMVVSVLAVVQTVYTILAYYFPK</sequence>
<keyword evidence="1" id="KW-1133">Transmembrane helix</keyword>
<name>A0A396GZ89_MEDTR</name>
<evidence type="ECO:0008006" key="4">
    <source>
        <dbReference type="Google" id="ProtNLM"/>
    </source>
</evidence>
<keyword evidence="1" id="KW-0812">Transmembrane</keyword>
<dbReference type="InterPro" id="IPR004158">
    <property type="entry name" value="DUF247_pln"/>
</dbReference>
<accession>A0A396GZ89</accession>
<dbReference type="Pfam" id="PF03140">
    <property type="entry name" value="DUF247"/>
    <property type="match status" value="1"/>
</dbReference>
<gene>
    <name evidence="2" type="ORF">MtrunA17_Chr7g0242001</name>
</gene>
<evidence type="ECO:0000313" key="3">
    <source>
        <dbReference type="Proteomes" id="UP000265566"/>
    </source>
</evidence>
<proteinExistence type="predicted"/>
<evidence type="ECO:0000313" key="2">
    <source>
        <dbReference type="EMBL" id="RHN46419.1"/>
    </source>
</evidence>
<keyword evidence="1" id="KW-0472">Membrane</keyword>
<protein>
    <recommendedName>
        <fullName evidence="4">Transmembrane protein</fullName>
    </recommendedName>
</protein>
<dbReference type="EMBL" id="PSQE01000007">
    <property type="protein sequence ID" value="RHN46419.1"/>
    <property type="molecule type" value="Genomic_DNA"/>
</dbReference>
<evidence type="ECO:0000256" key="1">
    <source>
        <dbReference type="SAM" id="Phobius"/>
    </source>
</evidence>
<comment type="caution">
    <text evidence="2">The sequence shown here is derived from an EMBL/GenBank/DDBJ whole genome shotgun (WGS) entry which is preliminary data.</text>
</comment>
<dbReference type="Proteomes" id="UP000265566">
    <property type="component" value="Chromosome 7"/>
</dbReference>
<feature type="transmembrane region" description="Helical" evidence="1">
    <location>
        <begin position="54"/>
        <end position="79"/>
    </location>
</feature>